<dbReference type="Gene3D" id="3.40.50.720">
    <property type="entry name" value="NAD(P)-binding Rossmann-like Domain"/>
    <property type="match status" value="1"/>
</dbReference>
<dbReference type="InterPro" id="IPR008030">
    <property type="entry name" value="NmrA-like"/>
</dbReference>
<keyword evidence="2" id="KW-0521">NADP</keyword>
<dbReference type="Proteomes" id="UP000799291">
    <property type="component" value="Unassembled WGS sequence"/>
</dbReference>
<comment type="similarity">
    <text evidence="1">Belongs to the NmrA-type oxidoreductase family.</text>
</comment>
<gene>
    <name evidence="5" type="ORF">K458DRAFT_305631</name>
</gene>
<dbReference type="InterPro" id="IPR051164">
    <property type="entry name" value="NmrA-like_oxidored"/>
</dbReference>
<dbReference type="InterPro" id="IPR036291">
    <property type="entry name" value="NAD(P)-bd_dom_sf"/>
</dbReference>
<keyword evidence="6" id="KW-1185">Reference proteome</keyword>
<dbReference type="PANTHER" id="PTHR42748:SF30">
    <property type="entry name" value="NMRA-LIKE DOMAIN-CONTAINING PROTEIN"/>
    <property type="match status" value="1"/>
</dbReference>
<reference evidence="5" key="1">
    <citation type="journal article" date="2020" name="Stud. Mycol.">
        <title>101 Dothideomycetes genomes: a test case for predicting lifestyles and emergence of pathogens.</title>
        <authorList>
            <person name="Haridas S."/>
            <person name="Albert R."/>
            <person name="Binder M."/>
            <person name="Bloem J."/>
            <person name="Labutti K."/>
            <person name="Salamov A."/>
            <person name="Andreopoulos B."/>
            <person name="Baker S."/>
            <person name="Barry K."/>
            <person name="Bills G."/>
            <person name="Bluhm B."/>
            <person name="Cannon C."/>
            <person name="Castanera R."/>
            <person name="Culley D."/>
            <person name="Daum C."/>
            <person name="Ezra D."/>
            <person name="Gonzalez J."/>
            <person name="Henrissat B."/>
            <person name="Kuo A."/>
            <person name="Liang C."/>
            <person name="Lipzen A."/>
            <person name="Lutzoni F."/>
            <person name="Magnuson J."/>
            <person name="Mondo S."/>
            <person name="Nolan M."/>
            <person name="Ohm R."/>
            <person name="Pangilinan J."/>
            <person name="Park H.-J."/>
            <person name="Ramirez L."/>
            <person name="Alfaro M."/>
            <person name="Sun H."/>
            <person name="Tritt A."/>
            <person name="Yoshinaga Y."/>
            <person name="Zwiers L.-H."/>
            <person name="Turgeon B."/>
            <person name="Goodwin S."/>
            <person name="Spatafora J."/>
            <person name="Crous P."/>
            <person name="Grigoriev I."/>
        </authorList>
    </citation>
    <scope>NUCLEOTIDE SEQUENCE</scope>
    <source>
        <strain evidence="5">CBS 122367</strain>
    </source>
</reference>
<dbReference type="PANTHER" id="PTHR42748">
    <property type="entry name" value="NITROGEN METABOLITE REPRESSION PROTEIN NMRA FAMILY MEMBER"/>
    <property type="match status" value="1"/>
</dbReference>
<evidence type="ECO:0000256" key="3">
    <source>
        <dbReference type="ARBA" id="ARBA00023002"/>
    </source>
</evidence>
<protein>
    <submittedName>
        <fullName evidence="5">NmrA family protein</fullName>
    </submittedName>
</protein>
<sequence length="305" mass="33586">MTSLPSTVFITGVTGNQGFAVARQLCEQNWIIHATVRNLDSARATELKGLGAVLTKGDWDDEEALRTSIDGCTKLFLCLMSDSMDPDHERRQGESICRIAKAAGVTQVVSSTSLGVSMYGTDARLAPSSLLYALLKVKKEVEEVISAAGFDSVTFLRPAYFMANFLEPIINNYTDIVTEGKWTTSLTADTPLGLIDHEDIARFAVAAFQNPDRLNGREIGLVSEFLTPQQTMDVLGDAMGKKLTAGFLTEGEIAALPWGPIVLVKLEKSMRYMADYVDLEDLKKTAKLTTFKEFLERERKTVKQL</sequence>
<evidence type="ECO:0000313" key="6">
    <source>
        <dbReference type="Proteomes" id="UP000799291"/>
    </source>
</evidence>
<dbReference type="Gene3D" id="3.90.25.10">
    <property type="entry name" value="UDP-galactose 4-epimerase, domain 1"/>
    <property type="match status" value="1"/>
</dbReference>
<proteinExistence type="inferred from homology"/>
<evidence type="ECO:0000259" key="4">
    <source>
        <dbReference type="Pfam" id="PF05368"/>
    </source>
</evidence>
<evidence type="ECO:0000256" key="2">
    <source>
        <dbReference type="ARBA" id="ARBA00022857"/>
    </source>
</evidence>
<dbReference type="SUPFAM" id="SSF51735">
    <property type="entry name" value="NAD(P)-binding Rossmann-fold domains"/>
    <property type="match status" value="1"/>
</dbReference>
<dbReference type="OrthoDB" id="419598at2759"/>
<evidence type="ECO:0000313" key="5">
    <source>
        <dbReference type="EMBL" id="KAF2683179.1"/>
    </source>
</evidence>
<name>A0A6G1IZ65_9PLEO</name>
<dbReference type="GO" id="GO:0016491">
    <property type="term" value="F:oxidoreductase activity"/>
    <property type="evidence" value="ECO:0007669"/>
    <property type="project" value="UniProtKB-KW"/>
</dbReference>
<organism evidence="5 6">
    <name type="scientific">Lentithecium fluviatile CBS 122367</name>
    <dbReference type="NCBI Taxonomy" id="1168545"/>
    <lineage>
        <taxon>Eukaryota</taxon>
        <taxon>Fungi</taxon>
        <taxon>Dikarya</taxon>
        <taxon>Ascomycota</taxon>
        <taxon>Pezizomycotina</taxon>
        <taxon>Dothideomycetes</taxon>
        <taxon>Pleosporomycetidae</taxon>
        <taxon>Pleosporales</taxon>
        <taxon>Massarineae</taxon>
        <taxon>Lentitheciaceae</taxon>
        <taxon>Lentithecium</taxon>
    </lineage>
</organism>
<dbReference type="Pfam" id="PF05368">
    <property type="entry name" value="NmrA"/>
    <property type="match status" value="1"/>
</dbReference>
<dbReference type="AlphaFoldDB" id="A0A6G1IZ65"/>
<keyword evidence="3" id="KW-0560">Oxidoreductase</keyword>
<accession>A0A6G1IZ65</accession>
<evidence type="ECO:0000256" key="1">
    <source>
        <dbReference type="ARBA" id="ARBA00006328"/>
    </source>
</evidence>
<dbReference type="GO" id="GO:0005634">
    <property type="term" value="C:nucleus"/>
    <property type="evidence" value="ECO:0007669"/>
    <property type="project" value="TreeGrafter"/>
</dbReference>
<feature type="domain" description="NmrA-like" evidence="4">
    <location>
        <begin position="6"/>
        <end position="295"/>
    </location>
</feature>
<dbReference type="EMBL" id="MU005585">
    <property type="protein sequence ID" value="KAF2683179.1"/>
    <property type="molecule type" value="Genomic_DNA"/>
</dbReference>